<dbReference type="Pfam" id="PF00593">
    <property type="entry name" value="TonB_dep_Rec_b-barrel"/>
    <property type="match status" value="1"/>
</dbReference>
<evidence type="ECO:0000256" key="12">
    <source>
        <dbReference type="SAM" id="MobiDB-lite"/>
    </source>
</evidence>
<keyword evidence="2 9" id="KW-0813">Transport</keyword>
<dbReference type="PROSITE" id="PS52016">
    <property type="entry name" value="TONB_DEPENDENT_REC_3"/>
    <property type="match status" value="1"/>
</dbReference>
<keyword evidence="8 9" id="KW-0998">Cell outer membrane</keyword>
<feature type="short sequence motif" description="TonB C-terminal box" evidence="10">
    <location>
        <begin position="712"/>
        <end position="729"/>
    </location>
</feature>
<dbReference type="PROSITE" id="PS01156">
    <property type="entry name" value="TONB_DEPENDENT_REC_2"/>
    <property type="match status" value="1"/>
</dbReference>
<dbReference type="PANTHER" id="PTHR30442:SF0">
    <property type="entry name" value="FE(3+) DICITRATE TRANSPORT PROTEIN FECA"/>
    <property type="match status" value="1"/>
</dbReference>
<evidence type="ECO:0000256" key="11">
    <source>
        <dbReference type="RuleBase" id="RU003357"/>
    </source>
</evidence>
<accession>A0A4U6R4K8</accession>
<evidence type="ECO:0000313" key="16">
    <source>
        <dbReference type="EMBL" id="TKV68443.1"/>
    </source>
</evidence>
<feature type="chain" id="PRO_5020320549" evidence="13">
    <location>
        <begin position="24"/>
        <end position="729"/>
    </location>
</feature>
<dbReference type="PANTHER" id="PTHR30442">
    <property type="entry name" value="IRON III DICITRATE TRANSPORT PROTEIN FECA"/>
    <property type="match status" value="1"/>
</dbReference>
<evidence type="ECO:0000256" key="6">
    <source>
        <dbReference type="ARBA" id="ARBA00023077"/>
    </source>
</evidence>
<name>A0A4U6R4K8_9GAMM</name>
<organism evidence="16 17">
    <name type="scientific">Marinobacter panjinensis</name>
    <dbReference type="NCBI Taxonomy" id="2576384"/>
    <lineage>
        <taxon>Bacteria</taxon>
        <taxon>Pseudomonadati</taxon>
        <taxon>Pseudomonadota</taxon>
        <taxon>Gammaproteobacteria</taxon>
        <taxon>Pseudomonadales</taxon>
        <taxon>Marinobacteraceae</taxon>
        <taxon>Marinobacter</taxon>
    </lineage>
</organism>
<comment type="similarity">
    <text evidence="9 11">Belongs to the TonB-dependent receptor family.</text>
</comment>
<evidence type="ECO:0000256" key="9">
    <source>
        <dbReference type="PROSITE-ProRule" id="PRU01360"/>
    </source>
</evidence>
<dbReference type="InterPro" id="IPR039426">
    <property type="entry name" value="TonB-dep_rcpt-like"/>
</dbReference>
<evidence type="ECO:0000256" key="5">
    <source>
        <dbReference type="ARBA" id="ARBA00022729"/>
    </source>
</evidence>
<feature type="compositionally biased region" description="Low complexity" evidence="12">
    <location>
        <begin position="456"/>
        <end position="467"/>
    </location>
</feature>
<dbReference type="Gene3D" id="2.40.170.20">
    <property type="entry name" value="TonB-dependent receptor, beta-barrel domain"/>
    <property type="match status" value="1"/>
</dbReference>
<dbReference type="EMBL" id="SZYH01000001">
    <property type="protein sequence ID" value="TKV68443.1"/>
    <property type="molecule type" value="Genomic_DNA"/>
</dbReference>
<feature type="domain" description="TonB-dependent receptor plug" evidence="15">
    <location>
        <begin position="41"/>
        <end position="150"/>
    </location>
</feature>
<dbReference type="Pfam" id="PF07715">
    <property type="entry name" value="Plug"/>
    <property type="match status" value="1"/>
</dbReference>
<proteinExistence type="inferred from homology"/>
<comment type="caution">
    <text evidence="16">The sequence shown here is derived from an EMBL/GenBank/DDBJ whole genome shotgun (WGS) entry which is preliminary data.</text>
</comment>
<evidence type="ECO:0000256" key="3">
    <source>
        <dbReference type="ARBA" id="ARBA00022452"/>
    </source>
</evidence>
<protein>
    <submittedName>
        <fullName evidence="16">TonB-dependent receptor</fullName>
    </submittedName>
</protein>
<dbReference type="Proteomes" id="UP000308488">
    <property type="component" value="Unassembled WGS sequence"/>
</dbReference>
<feature type="signal peptide" evidence="13">
    <location>
        <begin position="1"/>
        <end position="23"/>
    </location>
</feature>
<dbReference type="InterPro" id="IPR036942">
    <property type="entry name" value="Beta-barrel_TonB_sf"/>
</dbReference>
<keyword evidence="6 11" id="KW-0798">TonB box</keyword>
<dbReference type="GO" id="GO:0033214">
    <property type="term" value="P:siderophore-iron import into cell"/>
    <property type="evidence" value="ECO:0007669"/>
    <property type="project" value="TreeGrafter"/>
</dbReference>
<dbReference type="OrthoDB" id="9760494at2"/>
<evidence type="ECO:0000256" key="2">
    <source>
        <dbReference type="ARBA" id="ARBA00022448"/>
    </source>
</evidence>
<dbReference type="RefSeq" id="WP_137436050.1">
    <property type="nucleotide sequence ID" value="NZ_JANRHC010000006.1"/>
</dbReference>
<evidence type="ECO:0000256" key="4">
    <source>
        <dbReference type="ARBA" id="ARBA00022692"/>
    </source>
</evidence>
<evidence type="ECO:0000256" key="10">
    <source>
        <dbReference type="PROSITE-ProRule" id="PRU10144"/>
    </source>
</evidence>
<sequence>MATPFSRNLLALAVISASLPAMAQEQSLSELVIIGDDASASALPGSAHVVSSDDLETMKYTDIHKGVREVPGVYLKEEDGYGLRPNIGIRGSGSGRSSKITLMEDSVMIAPAPYSAPAAYYSPTFGRMNGIEVLKGPDLLRYGPYTVGGAINLRSTPIPSSEAGHVTAEVSENAGKRIHSWYGNSTDNAAFLIETFQEETNGFKDLQQSSRDTGFEKQDYVAKARFNSDASADVYHQLDLKFQYSEELSNETYLGLTDEDFRRDPNKRYFLSRLDNMDNRHKGYSARHMVELTEDLSLTTTLYRNEFKRNWFKGNFNSLIEAANNGDQTAYNQLQGTEPVGPFTLTNGAREYLSQGIEVKADYGLTLAGMRHDITVGARVHEDEADRFQPKDRYEQVINNGRPAFEFVEQIAPTGGDNRIDEAEALNLFVADRIAINPDLTVTALLRYEDIETSQTRWSTTQRTSASETETASNDTSELLPGLGATYRLNSTVTLIGGVHRGMAPAGSGGTNVEPELSTNFEAGARYNDGALRAEAIAFYSDYENTVRNCSIANPCSVGNQTIDSGTVSEGESEIQGLELLAAYEFTLANGLAAPVQATWTYTDAEVTRDSDDGSVLKGDNLADLPQNVAAVRAGLRDGDLWDAYVNVSYVDDTCTDNTCDRSGTDNTFRKTDDYTVVDLSGSYALNPSTRVYAKVDNVLDDQEIVSRSPHGARPNLPRTAYVGISVDF</sequence>
<gene>
    <name evidence="16" type="ORF">FDP08_10275</name>
</gene>
<evidence type="ECO:0000259" key="15">
    <source>
        <dbReference type="Pfam" id="PF07715"/>
    </source>
</evidence>
<evidence type="ECO:0000256" key="1">
    <source>
        <dbReference type="ARBA" id="ARBA00004571"/>
    </source>
</evidence>
<keyword evidence="3 9" id="KW-1134">Transmembrane beta strand</keyword>
<comment type="subcellular location">
    <subcellularLocation>
        <location evidence="1 9">Cell outer membrane</location>
        <topology evidence="1 9">Multi-pass membrane protein</topology>
    </subcellularLocation>
</comment>
<dbReference type="InterPro" id="IPR010917">
    <property type="entry name" value="TonB_rcpt_CS"/>
</dbReference>
<evidence type="ECO:0000259" key="14">
    <source>
        <dbReference type="Pfam" id="PF00593"/>
    </source>
</evidence>
<dbReference type="SUPFAM" id="SSF56935">
    <property type="entry name" value="Porins"/>
    <property type="match status" value="1"/>
</dbReference>
<keyword evidence="17" id="KW-1185">Reference proteome</keyword>
<dbReference type="InterPro" id="IPR037066">
    <property type="entry name" value="Plug_dom_sf"/>
</dbReference>
<dbReference type="InterPro" id="IPR000531">
    <property type="entry name" value="Beta-barrel_TonB"/>
</dbReference>
<feature type="region of interest" description="Disordered" evidence="12">
    <location>
        <begin position="456"/>
        <end position="481"/>
    </location>
</feature>
<evidence type="ECO:0000256" key="7">
    <source>
        <dbReference type="ARBA" id="ARBA00023136"/>
    </source>
</evidence>
<keyword evidence="16" id="KW-0675">Receptor</keyword>
<feature type="domain" description="TonB-dependent receptor-like beta-barrel" evidence="14">
    <location>
        <begin position="242"/>
        <end position="699"/>
    </location>
</feature>
<dbReference type="InterPro" id="IPR012910">
    <property type="entry name" value="Plug_dom"/>
</dbReference>
<evidence type="ECO:0000256" key="13">
    <source>
        <dbReference type="SAM" id="SignalP"/>
    </source>
</evidence>
<keyword evidence="7 9" id="KW-0472">Membrane</keyword>
<evidence type="ECO:0000313" key="17">
    <source>
        <dbReference type="Proteomes" id="UP000308488"/>
    </source>
</evidence>
<feature type="compositionally biased region" description="Polar residues" evidence="12">
    <location>
        <begin position="468"/>
        <end position="477"/>
    </location>
</feature>
<reference evidence="16 17" key="1">
    <citation type="submission" date="2019-05" db="EMBL/GenBank/DDBJ databases">
        <title>Marinobacter panjinensis sp. nov., a moderately halophilic bacterium isolated from sea tidal flat environment.</title>
        <authorList>
            <person name="Yang W."/>
            <person name="An M."/>
            <person name="He W."/>
            <person name="Luo X."/>
            <person name="Zhu L."/>
            <person name="Chen G."/>
            <person name="Zhang Y."/>
            <person name="Wang Y."/>
        </authorList>
    </citation>
    <scope>NUCLEOTIDE SEQUENCE [LARGE SCALE GENOMIC DNA]</scope>
    <source>
        <strain evidence="16 17">PJ-16</strain>
    </source>
</reference>
<dbReference type="GO" id="GO:0009279">
    <property type="term" value="C:cell outer membrane"/>
    <property type="evidence" value="ECO:0007669"/>
    <property type="project" value="UniProtKB-SubCell"/>
</dbReference>
<evidence type="ECO:0000256" key="8">
    <source>
        <dbReference type="ARBA" id="ARBA00023237"/>
    </source>
</evidence>
<dbReference type="AlphaFoldDB" id="A0A4U6R4K8"/>
<keyword evidence="5 13" id="KW-0732">Signal</keyword>
<keyword evidence="4 9" id="KW-0812">Transmembrane</keyword>
<dbReference type="Gene3D" id="2.170.130.10">
    <property type="entry name" value="TonB-dependent receptor, plug domain"/>
    <property type="match status" value="1"/>
</dbReference>